<comment type="caution">
    <text evidence="1">The sequence shown here is derived from an EMBL/GenBank/DDBJ whole genome shotgun (WGS) entry which is preliminary data.</text>
</comment>
<dbReference type="InterPro" id="IPR017850">
    <property type="entry name" value="Alkaline_phosphatase_core_sf"/>
</dbReference>
<dbReference type="SUPFAM" id="SSF53649">
    <property type="entry name" value="Alkaline phosphatase-like"/>
    <property type="match status" value="1"/>
</dbReference>
<dbReference type="Proteomes" id="UP000070565">
    <property type="component" value="Unassembled WGS sequence"/>
</dbReference>
<accession>A0A133VBK2</accession>
<evidence type="ECO:0000313" key="2">
    <source>
        <dbReference type="Proteomes" id="UP000070565"/>
    </source>
</evidence>
<keyword evidence="2" id="KW-1185">Reference proteome</keyword>
<proteinExistence type="predicted"/>
<dbReference type="Gene3D" id="3.40.720.10">
    <property type="entry name" value="Alkaline Phosphatase, subunit A"/>
    <property type="match status" value="1"/>
</dbReference>
<dbReference type="PATRIC" id="fig|1698275.3.peg.45"/>
<gene>
    <name evidence="1" type="ORF">AKJ45_00215</name>
</gene>
<evidence type="ECO:0008006" key="3">
    <source>
        <dbReference type="Google" id="ProtNLM"/>
    </source>
</evidence>
<organism evidence="1 2">
    <name type="scientific">candidate division MSBL1 archaeon SCGC-AAA261F19</name>
    <dbReference type="NCBI Taxonomy" id="1698275"/>
    <lineage>
        <taxon>Archaea</taxon>
        <taxon>Methanobacteriati</taxon>
        <taxon>Methanobacteriota</taxon>
        <taxon>candidate division MSBL1</taxon>
    </lineage>
</organism>
<dbReference type="EMBL" id="LHXZ01000002">
    <property type="protein sequence ID" value="KXB03832.1"/>
    <property type="molecule type" value="Genomic_DNA"/>
</dbReference>
<reference evidence="1 2" key="1">
    <citation type="journal article" date="2016" name="Sci. Rep.">
        <title>Metabolic traits of an uncultured archaeal lineage -MSBL1- from brine pools of the Red Sea.</title>
        <authorList>
            <person name="Mwirichia R."/>
            <person name="Alam I."/>
            <person name="Rashid M."/>
            <person name="Vinu M."/>
            <person name="Ba-Alawi W."/>
            <person name="Anthony Kamau A."/>
            <person name="Kamanda Ngugi D."/>
            <person name="Goker M."/>
            <person name="Klenk H.P."/>
            <person name="Bajic V."/>
            <person name="Stingl U."/>
        </authorList>
    </citation>
    <scope>NUCLEOTIDE SEQUENCE [LARGE SCALE GENOMIC DNA]</scope>
    <source>
        <strain evidence="1">SCGC-AAA261F19</strain>
    </source>
</reference>
<name>A0A133VBK2_9EURY</name>
<protein>
    <recommendedName>
        <fullName evidence="3">Sulfatase N-terminal domain-containing protein</fullName>
    </recommendedName>
</protein>
<sequence length="311" mass="36194">MLEPDNQKDLIRSENWDYLIILDGCRFDFFESIHGEFLKGNLRRVSSAGTDTPDWFRNLFGVDKSTYGDVVYLSANPFINSYRGLGGKPRIQSQIGLRSSSAESKRKRGRIYPRKIFHKVIDVWDYRWDENIRTVAPEAVTEEAFKITTEYSDKRFIIHYLQPHYPYLCFYDRSAEISKEESPSSDSLKKAFERVWNFFPRRDSLWEFLKKVVGSEVLWKVRSFFGVPPFYPREVALRKSIDVLAKAYACNLRRVLVECEKLAKKLSGNLIVTSDHGELLGENGEWGHLVGLHLEEKEANPALLEVPWLKI</sequence>
<evidence type="ECO:0000313" key="1">
    <source>
        <dbReference type="EMBL" id="KXB03832.1"/>
    </source>
</evidence>
<dbReference type="AlphaFoldDB" id="A0A133VBK2"/>